<reference evidence="4 6" key="1">
    <citation type="submission" date="2013-12" db="EMBL/GenBank/DDBJ databases">
        <title>The complete genome sequence of Methanobacterium sp. BRM9.</title>
        <authorList>
            <consortium name="Pastoral Greenhouse Gas Research Consortium"/>
            <person name="Kelly W.J."/>
            <person name="Leahy S.C."/>
            <person name="Perry R."/>
            <person name="Li D."/>
            <person name="Altermann E."/>
            <person name="Lambie S.C."/>
            <person name="Attwood G.T."/>
        </authorList>
    </citation>
    <scope>NUCLEOTIDE SEQUENCE [LARGE SCALE GENOMIC DNA]</scope>
    <source>
        <strain evidence="4 6">BRM9</strain>
    </source>
</reference>
<dbReference type="Pfam" id="PF13483">
    <property type="entry name" value="Lactamase_B_3"/>
    <property type="match status" value="1"/>
</dbReference>
<dbReference type="InterPro" id="IPR050114">
    <property type="entry name" value="UPF0173_UPF0282_UlaG_hydrolase"/>
</dbReference>
<dbReference type="SMART" id="SM00849">
    <property type="entry name" value="Lactamase_B"/>
    <property type="match status" value="1"/>
</dbReference>
<dbReference type="SUPFAM" id="SSF56281">
    <property type="entry name" value="Metallo-hydrolase/oxidoreductase"/>
    <property type="match status" value="1"/>
</dbReference>
<dbReference type="STRING" id="2162.BRM9_0447"/>
<evidence type="ECO:0000313" key="5">
    <source>
        <dbReference type="EMBL" id="MBF4474390.1"/>
    </source>
</evidence>
<dbReference type="EMBL" id="CP006933">
    <property type="protein sequence ID" value="AIS31272.1"/>
    <property type="molecule type" value="Genomic_DNA"/>
</dbReference>
<dbReference type="Gene3D" id="3.60.15.10">
    <property type="entry name" value="Ribonuclease Z/Hydroxyacylglutathione hydrolase-like"/>
    <property type="match status" value="1"/>
</dbReference>
<evidence type="ECO:0000259" key="3">
    <source>
        <dbReference type="SMART" id="SM00849"/>
    </source>
</evidence>
<keyword evidence="1 2" id="KW-0378">Hydrolase</keyword>
<dbReference type="GO" id="GO:0016787">
    <property type="term" value="F:hydrolase activity"/>
    <property type="evidence" value="ECO:0007669"/>
    <property type="project" value="UniProtKB-UniRule"/>
</dbReference>
<comment type="similarity">
    <text evidence="2">Belongs to the UPF0173 family.</text>
</comment>
<dbReference type="KEGG" id="mfc:BRM9_0447"/>
<dbReference type="EMBL" id="JADIIL010000013">
    <property type="protein sequence ID" value="MBF4474390.1"/>
    <property type="molecule type" value="Genomic_DNA"/>
</dbReference>
<dbReference type="Proteomes" id="UP000029661">
    <property type="component" value="Chromosome"/>
</dbReference>
<evidence type="ECO:0000256" key="1">
    <source>
        <dbReference type="ARBA" id="ARBA00022801"/>
    </source>
</evidence>
<dbReference type="HAMAP" id="MF_00457">
    <property type="entry name" value="UPF0173"/>
    <property type="match status" value="1"/>
</dbReference>
<dbReference type="GeneID" id="24791601"/>
<evidence type="ECO:0000313" key="6">
    <source>
        <dbReference type="Proteomes" id="UP000029661"/>
    </source>
</evidence>
<reference evidence="5" key="2">
    <citation type="submission" date="2020-10" db="EMBL/GenBank/DDBJ databases">
        <title>Dehalococcoides mccartyi of a TCE/Cr reducing biochatode.</title>
        <authorList>
            <person name="Matturro B."/>
        </authorList>
    </citation>
    <scope>NUCLEOTIDE SEQUENCE</scope>
    <source>
        <strain evidence="5">Bin2</strain>
    </source>
</reference>
<dbReference type="InterPro" id="IPR001279">
    <property type="entry name" value="Metallo-B-lactamas"/>
</dbReference>
<dbReference type="InterPro" id="IPR022877">
    <property type="entry name" value="UPF0173"/>
</dbReference>
<dbReference type="RefSeq" id="WP_048084619.1">
    <property type="nucleotide sequence ID" value="NZ_CALCVY010000170.1"/>
</dbReference>
<dbReference type="OrthoDB" id="28313at2157"/>
<evidence type="ECO:0000313" key="4">
    <source>
        <dbReference type="EMBL" id="AIS31272.1"/>
    </source>
</evidence>
<name>A0A089ZB64_METFO</name>
<proteinExistence type="inferred from homology"/>
<evidence type="ECO:0000256" key="2">
    <source>
        <dbReference type="HAMAP-Rule" id="MF_00457"/>
    </source>
</evidence>
<dbReference type="InterPro" id="IPR036866">
    <property type="entry name" value="RibonucZ/Hydroxyglut_hydro"/>
</dbReference>
<dbReference type="AlphaFoldDB" id="A0A089ZB64"/>
<gene>
    <name evidence="4" type="ORF">BRM9_0447</name>
    <name evidence="5" type="ORF">ISP06_02815</name>
</gene>
<dbReference type="Proteomes" id="UP000606900">
    <property type="component" value="Unassembled WGS sequence"/>
</dbReference>
<protein>
    <recommendedName>
        <fullName evidence="2">UPF0173 metal-dependent hydrolase BRM9_0447</fullName>
    </recommendedName>
</protein>
<feature type="domain" description="Metallo-beta-lactamase" evidence="3">
    <location>
        <begin position="7"/>
        <end position="193"/>
    </location>
</feature>
<accession>A0A089ZB64</accession>
<dbReference type="PANTHER" id="PTHR43546">
    <property type="entry name" value="UPF0173 METAL-DEPENDENT HYDROLASE MJ1163-RELATED"/>
    <property type="match status" value="1"/>
</dbReference>
<dbReference type="PANTHER" id="PTHR43546:SF3">
    <property type="entry name" value="UPF0173 METAL-DEPENDENT HYDROLASE MJ1163"/>
    <property type="match status" value="1"/>
</dbReference>
<dbReference type="NCBIfam" id="NF001911">
    <property type="entry name" value="PRK00685.1"/>
    <property type="match status" value="1"/>
</dbReference>
<organism evidence="4 6">
    <name type="scientific">Methanobacterium formicicum</name>
    <dbReference type="NCBI Taxonomy" id="2162"/>
    <lineage>
        <taxon>Archaea</taxon>
        <taxon>Methanobacteriati</taxon>
        <taxon>Methanobacteriota</taxon>
        <taxon>Methanomada group</taxon>
        <taxon>Methanobacteria</taxon>
        <taxon>Methanobacteriales</taxon>
        <taxon>Methanobacteriaceae</taxon>
        <taxon>Methanobacterium</taxon>
    </lineage>
</organism>
<sequence>MKIQWLGHSAFYISTDNHKLVIDPFMRDNPSCPLDPEDLEVDVICVTHGHNDHFGDTIELAQKNKALVVCNHEHSLYLTQLGLETTGMNMGGTIEAAGIKITMVNSIHSADMDFLDNTRPGGSSCGYILQLENGRKIYHAGDTGIFGDMKTVIKDIYQPDIALIPIGDRYTMGIREASIAAQWLEPEVIIPMHYNTFPPIEQDATQFKELVEKSTETKVAVLKPGETYQE</sequence>